<accession>A0A6H1Z7K4</accession>
<reference evidence="1" key="1">
    <citation type="submission" date="2020-03" db="EMBL/GenBank/DDBJ databases">
        <title>The deep terrestrial virosphere.</title>
        <authorList>
            <person name="Holmfeldt K."/>
            <person name="Nilsson E."/>
            <person name="Simone D."/>
            <person name="Lopez-Fernandez M."/>
            <person name="Wu X."/>
            <person name="de Brujin I."/>
            <person name="Lundin D."/>
            <person name="Andersson A."/>
            <person name="Bertilsson S."/>
            <person name="Dopson M."/>
        </authorList>
    </citation>
    <scope>NUCLEOTIDE SEQUENCE</scope>
    <source>
        <strain evidence="1">TM448A00064</strain>
        <strain evidence="2">TM448B00061</strain>
    </source>
</reference>
<evidence type="ECO:0000313" key="1">
    <source>
        <dbReference type="EMBL" id="QJA43846.1"/>
    </source>
</evidence>
<dbReference type="EMBL" id="MT143971">
    <property type="protein sequence ID" value="QJA43846.1"/>
    <property type="molecule type" value="Genomic_DNA"/>
</dbReference>
<dbReference type="EMBL" id="MT144588">
    <property type="protein sequence ID" value="QJH93416.1"/>
    <property type="molecule type" value="Genomic_DNA"/>
</dbReference>
<organism evidence="1">
    <name type="scientific">viral metagenome</name>
    <dbReference type="NCBI Taxonomy" id="1070528"/>
    <lineage>
        <taxon>unclassified sequences</taxon>
        <taxon>metagenomes</taxon>
        <taxon>organismal metagenomes</taxon>
    </lineage>
</organism>
<name>A0A6H1Z7K4_9ZZZZ</name>
<proteinExistence type="predicted"/>
<sequence length="208" mass="22747">MTTTPKKYTPDASGTVVVKGFEDKAEKLKLDLTYFKKLKTDTEEGKEEFRGLAADILRSSGPGAARVLFRSAKNGDGIKCSRPDPVKEGNRPDFSEATLKELTAAGGLDAVRGLVDPPVVEEREQVTLSGQWADWFLTQIKVFVEAGQVNSEQIDEAYAAGEIKLDKKARLRPDAGQILQQLLTDCSEEQAELIAVLLRKGFKAMSVS</sequence>
<protein>
    <submittedName>
        <fullName evidence="1">Uncharacterized protein</fullName>
    </submittedName>
</protein>
<dbReference type="AlphaFoldDB" id="A0A6H1Z7K4"/>
<gene>
    <name evidence="1" type="ORF">TM448A00064_0025</name>
    <name evidence="2" type="ORF">TM448B00061_0036</name>
</gene>
<evidence type="ECO:0000313" key="2">
    <source>
        <dbReference type="EMBL" id="QJH93416.1"/>
    </source>
</evidence>